<dbReference type="GO" id="GO:0009615">
    <property type="term" value="P:response to virus"/>
    <property type="evidence" value="ECO:0007669"/>
    <property type="project" value="Ensembl"/>
</dbReference>
<dbReference type="AlphaFoldDB" id="G1SIF8"/>
<organism evidence="2 3">
    <name type="scientific">Oryctolagus cuniculus</name>
    <name type="common">Rabbit</name>
    <dbReference type="NCBI Taxonomy" id="9986"/>
    <lineage>
        <taxon>Eukaryota</taxon>
        <taxon>Metazoa</taxon>
        <taxon>Chordata</taxon>
        <taxon>Craniata</taxon>
        <taxon>Vertebrata</taxon>
        <taxon>Euteleostomi</taxon>
        <taxon>Mammalia</taxon>
        <taxon>Eutheria</taxon>
        <taxon>Euarchontoglires</taxon>
        <taxon>Glires</taxon>
        <taxon>Lagomorpha</taxon>
        <taxon>Leporidae</taxon>
        <taxon>Oryctolagus</taxon>
    </lineage>
</organism>
<protein>
    <submittedName>
        <fullName evidence="2">HEAT repeat containing 9</fullName>
    </submittedName>
</protein>
<dbReference type="Bgee" id="ENSOCUG00000002842">
    <property type="expression patterns" value="Expressed in testis"/>
</dbReference>
<evidence type="ECO:0000313" key="3">
    <source>
        <dbReference type="Proteomes" id="UP000001811"/>
    </source>
</evidence>
<dbReference type="GO" id="GO:0002244">
    <property type="term" value="P:hematopoietic progenitor cell differentiation"/>
    <property type="evidence" value="ECO:0007669"/>
    <property type="project" value="Ensembl"/>
</dbReference>
<dbReference type="InterPro" id="IPR016024">
    <property type="entry name" value="ARM-type_fold"/>
</dbReference>
<dbReference type="EMBL" id="AAGW02039195">
    <property type="status" value="NOT_ANNOTATED_CDS"/>
    <property type="molecule type" value="Genomic_DNA"/>
</dbReference>
<dbReference type="SUPFAM" id="SSF48371">
    <property type="entry name" value="ARM repeat"/>
    <property type="match status" value="1"/>
</dbReference>
<proteinExistence type="predicted"/>
<dbReference type="STRING" id="9986.ENSOCUP00000002467"/>
<gene>
    <name evidence="2" type="primary">HEATR9</name>
</gene>
<dbReference type="InterPro" id="IPR011989">
    <property type="entry name" value="ARM-like"/>
</dbReference>
<dbReference type="Proteomes" id="UP000001811">
    <property type="component" value="Chromosome 19"/>
</dbReference>
<name>G1SIF8_RABIT</name>
<dbReference type="PaxDb" id="9986-ENSOCUP00000002467"/>
<keyword evidence="3" id="KW-1185">Reference proteome</keyword>
<accession>G1SIF8</accession>
<reference evidence="2" key="2">
    <citation type="submission" date="2025-08" db="UniProtKB">
        <authorList>
            <consortium name="Ensembl"/>
        </authorList>
    </citation>
    <scope>IDENTIFICATION</scope>
    <source>
        <strain evidence="2">Thorbecke</strain>
    </source>
</reference>
<dbReference type="GO" id="GO:0034097">
    <property type="term" value="P:response to cytokine"/>
    <property type="evidence" value="ECO:0007669"/>
    <property type="project" value="Ensembl"/>
</dbReference>
<reference evidence="2" key="3">
    <citation type="submission" date="2025-09" db="UniProtKB">
        <authorList>
            <consortium name="Ensembl"/>
        </authorList>
    </citation>
    <scope>IDENTIFICATION</scope>
    <source>
        <strain evidence="2">Thorbecke</strain>
    </source>
</reference>
<evidence type="ECO:0000256" key="1">
    <source>
        <dbReference type="SAM" id="MobiDB-lite"/>
    </source>
</evidence>
<feature type="region of interest" description="Disordered" evidence="1">
    <location>
        <begin position="540"/>
        <end position="565"/>
    </location>
</feature>
<dbReference type="GeneTree" id="ENSGT00390000007247"/>
<dbReference type="InParanoid" id="G1SIF8"/>
<dbReference type="PANTHER" id="PTHR38323">
    <property type="entry name" value="PROTEIN HEATR9"/>
    <property type="match status" value="1"/>
</dbReference>
<dbReference type="InterPro" id="IPR052873">
    <property type="entry name" value="HEATR9"/>
</dbReference>
<reference evidence="2 3" key="1">
    <citation type="journal article" date="2011" name="Nature">
        <title>A high-resolution map of human evolutionary constraint using 29 mammals.</title>
        <authorList>
            <person name="Lindblad-Toh K."/>
            <person name="Garber M."/>
            <person name="Zuk O."/>
            <person name="Lin M.F."/>
            <person name="Parker B.J."/>
            <person name="Washietl S."/>
            <person name="Kheradpour P."/>
            <person name="Ernst J."/>
            <person name="Jordan G."/>
            <person name="Mauceli E."/>
            <person name="Ward L.D."/>
            <person name="Lowe C.B."/>
            <person name="Holloway A.K."/>
            <person name="Clamp M."/>
            <person name="Gnerre S."/>
            <person name="Alfoldi J."/>
            <person name="Beal K."/>
            <person name="Chang J."/>
            <person name="Clawson H."/>
            <person name="Cuff J."/>
            <person name="Di Palma F."/>
            <person name="Fitzgerald S."/>
            <person name="Flicek P."/>
            <person name="Guttman M."/>
            <person name="Hubisz M.J."/>
            <person name="Jaffe D.B."/>
            <person name="Jungreis I."/>
            <person name="Kent W.J."/>
            <person name="Kostka D."/>
            <person name="Lara M."/>
            <person name="Martins A.L."/>
            <person name="Massingham T."/>
            <person name="Moltke I."/>
            <person name="Raney B.J."/>
            <person name="Rasmussen M.D."/>
            <person name="Robinson J."/>
            <person name="Stark A."/>
            <person name="Vilella A.J."/>
            <person name="Wen J."/>
            <person name="Xie X."/>
            <person name="Zody M.C."/>
            <person name="Baldwin J."/>
            <person name="Bloom T."/>
            <person name="Chin C.W."/>
            <person name="Heiman D."/>
            <person name="Nicol R."/>
            <person name="Nusbaum C."/>
            <person name="Young S."/>
            <person name="Wilkinson J."/>
            <person name="Worley K.C."/>
            <person name="Kovar C.L."/>
            <person name="Muzny D.M."/>
            <person name="Gibbs R.A."/>
            <person name="Cree A."/>
            <person name="Dihn H.H."/>
            <person name="Fowler G."/>
            <person name="Jhangiani S."/>
            <person name="Joshi V."/>
            <person name="Lee S."/>
            <person name="Lewis L.R."/>
            <person name="Nazareth L.V."/>
            <person name="Okwuonu G."/>
            <person name="Santibanez J."/>
            <person name="Warren W.C."/>
            <person name="Mardis E.R."/>
            <person name="Weinstock G.M."/>
            <person name="Wilson R.K."/>
            <person name="Delehaunty K."/>
            <person name="Dooling D."/>
            <person name="Fronik C."/>
            <person name="Fulton L."/>
            <person name="Fulton B."/>
            <person name="Graves T."/>
            <person name="Minx P."/>
            <person name="Sodergren E."/>
            <person name="Birney E."/>
            <person name="Margulies E.H."/>
            <person name="Herrero J."/>
            <person name="Green E.D."/>
            <person name="Haussler D."/>
            <person name="Siepel A."/>
            <person name="Goldman N."/>
            <person name="Pollard K.S."/>
            <person name="Pedersen J.S."/>
            <person name="Lander E.S."/>
            <person name="Kellis M."/>
        </authorList>
    </citation>
    <scope>NUCLEOTIDE SEQUENCE [LARGE SCALE GENOMIC DNA]</scope>
    <source>
        <strain evidence="2 3">Thorbecke inbred</strain>
    </source>
</reference>
<dbReference type="Ensembl" id="ENSOCUT00000002842.4">
    <property type="protein sequence ID" value="ENSOCUP00000002467.3"/>
    <property type="gene ID" value="ENSOCUG00000002842.4"/>
</dbReference>
<dbReference type="HOGENOM" id="CLU_042745_1_0_1"/>
<dbReference type="PANTHER" id="PTHR38323:SF1">
    <property type="entry name" value="PROTEIN HEATR9"/>
    <property type="match status" value="1"/>
</dbReference>
<sequence>MSYERKTDIFDISRLMLKYPWLEYRDRTKELREAMAPVRLPMSCYQVPKEVYPPSPDCWRQHSQKPSVIPYCYSETPETDMHWNILYNQQEEWETQRMLAKMRDQPRYLQQETHIQNFYLPMNKLTSKAQAIPEPLEPTRDPLKWQRLKELMKSLKSPQEDEQLYAAQALGYLDVSDKFVMEALWQVAQTGSEKVKYEAYRSLAILGCLNKHVIHALIKQLKGQDEGRRMETLTGLRVALNSWAAVPKDKRTEVGDEEKLVLVLQTLMKKLVNEAALEAALCLGFLRPCSDMAQEFLLQCLCQGPKTQRMKALRMLVKMMHVHSAAVIMSILEQLCSSAVLDDRYEATQMLRTIGLEQIQAQGLEELTFDLLRRKTHNEPFLAMRQAVVETVEELRMKPVMMNTVEEQLMDPNATTRQEAITSLGVLGFRSPQVFHLLLDMLDTEENQAVKKSLQETLVLWSSTDPWIQSKLKNKIFLAYEAPKTNVEAAFTRFRKKPETPEQLTIQDFRLARLSPLLIAKASTKMDQKKRLPAFLPCLPGHGPQPIEPQPKMRKQLRSLSGTSK</sequence>
<dbReference type="eggNOG" id="ENOG502S0KU">
    <property type="taxonomic scope" value="Eukaryota"/>
</dbReference>
<dbReference type="Gene3D" id="1.25.10.10">
    <property type="entry name" value="Leucine-rich Repeat Variant"/>
    <property type="match status" value="2"/>
</dbReference>
<evidence type="ECO:0000313" key="2">
    <source>
        <dbReference type="Ensembl" id="ENSOCUP00000002467.3"/>
    </source>
</evidence>